<accession>A0A834TNM2</accession>
<organism evidence="1 2">
    <name type="scientific">Senna tora</name>
    <dbReference type="NCBI Taxonomy" id="362788"/>
    <lineage>
        <taxon>Eukaryota</taxon>
        <taxon>Viridiplantae</taxon>
        <taxon>Streptophyta</taxon>
        <taxon>Embryophyta</taxon>
        <taxon>Tracheophyta</taxon>
        <taxon>Spermatophyta</taxon>
        <taxon>Magnoliopsida</taxon>
        <taxon>eudicotyledons</taxon>
        <taxon>Gunneridae</taxon>
        <taxon>Pentapetalae</taxon>
        <taxon>rosids</taxon>
        <taxon>fabids</taxon>
        <taxon>Fabales</taxon>
        <taxon>Fabaceae</taxon>
        <taxon>Caesalpinioideae</taxon>
        <taxon>Cassia clade</taxon>
        <taxon>Senna</taxon>
    </lineage>
</organism>
<sequence length="21" mass="2415">MGPSTVHDPEFGWKRKSIKVD</sequence>
<gene>
    <name evidence="1" type="ORF">G2W53_016772</name>
</gene>
<dbReference type="EMBL" id="JAAIUW010000006">
    <property type="protein sequence ID" value="KAF7825608.1"/>
    <property type="molecule type" value="Genomic_DNA"/>
</dbReference>
<proteinExistence type="predicted"/>
<reference evidence="1" key="1">
    <citation type="submission" date="2020-09" db="EMBL/GenBank/DDBJ databases">
        <title>Genome-Enabled Discovery of Anthraquinone Biosynthesis in Senna tora.</title>
        <authorList>
            <person name="Kang S.-H."/>
            <person name="Pandey R.P."/>
            <person name="Lee C.-M."/>
            <person name="Sim J.-S."/>
            <person name="Jeong J.-T."/>
            <person name="Choi B.-S."/>
            <person name="Jung M."/>
            <person name="Ginzburg D."/>
            <person name="Zhao K."/>
            <person name="Won S.Y."/>
            <person name="Oh T.-J."/>
            <person name="Yu Y."/>
            <person name="Kim N.-H."/>
            <person name="Lee O.R."/>
            <person name="Lee T.-H."/>
            <person name="Bashyal P."/>
            <person name="Kim T.-S."/>
            <person name="Lee W.-H."/>
            <person name="Kawkins C."/>
            <person name="Kim C.-K."/>
            <person name="Kim J.S."/>
            <person name="Ahn B.O."/>
            <person name="Rhee S.Y."/>
            <person name="Sohng J.K."/>
        </authorList>
    </citation>
    <scope>NUCLEOTIDE SEQUENCE</scope>
    <source>
        <tissue evidence="1">Leaf</tissue>
    </source>
</reference>
<protein>
    <submittedName>
        <fullName evidence="1">Uncharacterized protein</fullName>
    </submittedName>
</protein>
<evidence type="ECO:0000313" key="2">
    <source>
        <dbReference type="Proteomes" id="UP000634136"/>
    </source>
</evidence>
<name>A0A834TNM2_9FABA</name>
<evidence type="ECO:0000313" key="1">
    <source>
        <dbReference type="EMBL" id="KAF7825608.1"/>
    </source>
</evidence>
<dbReference type="AlphaFoldDB" id="A0A834TNM2"/>
<comment type="caution">
    <text evidence="1">The sequence shown here is derived from an EMBL/GenBank/DDBJ whole genome shotgun (WGS) entry which is preliminary data.</text>
</comment>
<keyword evidence="2" id="KW-1185">Reference proteome</keyword>
<dbReference type="Proteomes" id="UP000634136">
    <property type="component" value="Unassembled WGS sequence"/>
</dbReference>